<reference evidence="1 2" key="1">
    <citation type="submission" date="2018-08" db="EMBL/GenBank/DDBJ databases">
        <title>Genomic Encyclopedia of Archaeal and Bacterial Type Strains, Phase II (KMG-II): from individual species to whole genera.</title>
        <authorList>
            <person name="Goeker M."/>
        </authorList>
    </citation>
    <scope>NUCLEOTIDE SEQUENCE [LARGE SCALE GENOMIC DNA]</scope>
    <source>
        <strain evidence="1 2">DSM 45791</strain>
    </source>
</reference>
<organism evidence="1 2">
    <name type="scientific">Kutzneria buriramensis</name>
    <dbReference type="NCBI Taxonomy" id="1045776"/>
    <lineage>
        <taxon>Bacteria</taxon>
        <taxon>Bacillati</taxon>
        <taxon>Actinomycetota</taxon>
        <taxon>Actinomycetes</taxon>
        <taxon>Pseudonocardiales</taxon>
        <taxon>Pseudonocardiaceae</taxon>
        <taxon>Kutzneria</taxon>
    </lineage>
</organism>
<dbReference type="Pfam" id="PF04672">
    <property type="entry name" value="Methyltransf_19"/>
    <property type="match status" value="1"/>
</dbReference>
<dbReference type="OrthoDB" id="3516042at2"/>
<name>A0A3E0H190_9PSEU</name>
<dbReference type="GO" id="GO:0008168">
    <property type="term" value="F:methyltransferase activity"/>
    <property type="evidence" value="ECO:0007669"/>
    <property type="project" value="UniProtKB-KW"/>
</dbReference>
<dbReference type="RefSeq" id="WP_116180151.1">
    <property type="nucleotide sequence ID" value="NZ_CP144375.1"/>
</dbReference>
<dbReference type="PIRSF" id="PIRSF017393">
    <property type="entry name" value="MTase_SAV2177"/>
    <property type="match status" value="1"/>
</dbReference>
<sequence>MVGDLSWVPPEVDPSVAHPARVYDYWLGGASNFAADRALAEQINKLMPGVREACRFNRAFLRRAAIFMLDAGIRQFLDIGSGLPTAGNLHEIVQQLEPSARVVYVDRDPIAVAHSELLLRGNDRAAIVFADARERGTILTSPEAKRLLDLSQPVGLFMLLLLHFMPDAWDPAGIVAGYRDVLPSGSYLAVSHVAADGDAKNLGAAVQVYDQNTHNQPFPRTHDEVLSFFAGFDIVEPGLVGCPMWRPDGMGGISDDPGINSLPYAGVARKP</sequence>
<keyword evidence="2" id="KW-1185">Reference proteome</keyword>
<proteinExistence type="predicted"/>
<evidence type="ECO:0000313" key="2">
    <source>
        <dbReference type="Proteomes" id="UP000256269"/>
    </source>
</evidence>
<dbReference type="AlphaFoldDB" id="A0A3E0H190"/>
<dbReference type="GO" id="GO:0032259">
    <property type="term" value="P:methylation"/>
    <property type="evidence" value="ECO:0007669"/>
    <property type="project" value="UniProtKB-KW"/>
</dbReference>
<keyword evidence="1" id="KW-0808">Transferase</keyword>
<comment type="caution">
    <text evidence="1">The sequence shown here is derived from an EMBL/GenBank/DDBJ whole genome shotgun (WGS) entry which is preliminary data.</text>
</comment>
<accession>A0A3E0H190</accession>
<dbReference type="InterPro" id="IPR006764">
    <property type="entry name" value="SAM_dep_MeTrfase_SAV2177_type"/>
</dbReference>
<dbReference type="InterPro" id="IPR029063">
    <property type="entry name" value="SAM-dependent_MTases_sf"/>
</dbReference>
<evidence type="ECO:0000313" key="1">
    <source>
        <dbReference type="EMBL" id="REH35381.1"/>
    </source>
</evidence>
<dbReference type="SUPFAM" id="SSF53335">
    <property type="entry name" value="S-adenosyl-L-methionine-dependent methyltransferases"/>
    <property type="match status" value="1"/>
</dbReference>
<dbReference type="Proteomes" id="UP000256269">
    <property type="component" value="Unassembled WGS sequence"/>
</dbReference>
<dbReference type="Gene3D" id="3.40.50.150">
    <property type="entry name" value="Vaccinia Virus protein VP39"/>
    <property type="match status" value="1"/>
</dbReference>
<protein>
    <submittedName>
        <fullName evidence="1">S-adenosyl methyltransferase</fullName>
    </submittedName>
</protein>
<dbReference type="EMBL" id="QUNO01000018">
    <property type="protein sequence ID" value="REH35381.1"/>
    <property type="molecule type" value="Genomic_DNA"/>
</dbReference>
<gene>
    <name evidence="1" type="ORF">BCF44_118242</name>
</gene>
<keyword evidence="1" id="KW-0489">Methyltransferase</keyword>